<name>A0AA38L8Z4_TAXCH</name>
<feature type="non-terminal residue" evidence="1">
    <location>
        <position position="1"/>
    </location>
</feature>
<evidence type="ECO:0000313" key="1">
    <source>
        <dbReference type="EMBL" id="KAH9316098.1"/>
    </source>
</evidence>
<organism evidence="1 2">
    <name type="scientific">Taxus chinensis</name>
    <name type="common">Chinese yew</name>
    <name type="synonym">Taxus wallichiana var. chinensis</name>
    <dbReference type="NCBI Taxonomy" id="29808"/>
    <lineage>
        <taxon>Eukaryota</taxon>
        <taxon>Viridiplantae</taxon>
        <taxon>Streptophyta</taxon>
        <taxon>Embryophyta</taxon>
        <taxon>Tracheophyta</taxon>
        <taxon>Spermatophyta</taxon>
        <taxon>Pinopsida</taxon>
        <taxon>Pinidae</taxon>
        <taxon>Conifers II</taxon>
        <taxon>Cupressales</taxon>
        <taxon>Taxaceae</taxon>
        <taxon>Taxus</taxon>
    </lineage>
</organism>
<evidence type="ECO:0000313" key="2">
    <source>
        <dbReference type="Proteomes" id="UP000824469"/>
    </source>
</evidence>
<feature type="non-terminal residue" evidence="1">
    <location>
        <position position="108"/>
    </location>
</feature>
<dbReference type="Proteomes" id="UP000824469">
    <property type="component" value="Unassembled WGS sequence"/>
</dbReference>
<protein>
    <submittedName>
        <fullName evidence="1">Uncharacterized protein</fullName>
    </submittedName>
</protein>
<dbReference type="EMBL" id="JAHRHJ020000005">
    <property type="protein sequence ID" value="KAH9316098.1"/>
    <property type="molecule type" value="Genomic_DNA"/>
</dbReference>
<reference evidence="1 2" key="1">
    <citation type="journal article" date="2021" name="Nat. Plants">
        <title>The Taxus genome provides insights into paclitaxel biosynthesis.</title>
        <authorList>
            <person name="Xiong X."/>
            <person name="Gou J."/>
            <person name="Liao Q."/>
            <person name="Li Y."/>
            <person name="Zhou Q."/>
            <person name="Bi G."/>
            <person name="Li C."/>
            <person name="Du R."/>
            <person name="Wang X."/>
            <person name="Sun T."/>
            <person name="Guo L."/>
            <person name="Liang H."/>
            <person name="Lu P."/>
            <person name="Wu Y."/>
            <person name="Zhang Z."/>
            <person name="Ro D.K."/>
            <person name="Shang Y."/>
            <person name="Huang S."/>
            <person name="Yan J."/>
        </authorList>
    </citation>
    <scope>NUCLEOTIDE SEQUENCE [LARGE SCALE GENOMIC DNA]</scope>
    <source>
        <strain evidence="1">Ta-2019</strain>
    </source>
</reference>
<sequence>QWLKRGFVPIAVTNSPLCMACRENCRPADLDICSESLADRKVLNMPWEGTECALCCDLGLRRRCDTEKKHGIEATFGLRFRHDSSGVIPFPPEIHIPILHRLFLLKSV</sequence>
<keyword evidence="2" id="KW-1185">Reference proteome</keyword>
<gene>
    <name evidence="1" type="ORF">KI387_024725</name>
</gene>
<comment type="caution">
    <text evidence="1">The sequence shown here is derived from an EMBL/GenBank/DDBJ whole genome shotgun (WGS) entry which is preliminary data.</text>
</comment>
<dbReference type="AlphaFoldDB" id="A0AA38L8Z4"/>
<accession>A0AA38L8Z4</accession>
<proteinExistence type="predicted"/>